<evidence type="ECO:0000256" key="3">
    <source>
        <dbReference type="ARBA" id="ARBA00022679"/>
    </source>
</evidence>
<dbReference type="PANTHER" id="PTHR11929:SF194">
    <property type="entry name" value="ALPHA-(1,3)-FUCOSYLTRANSFERASE 10"/>
    <property type="match status" value="1"/>
</dbReference>
<dbReference type="InterPro" id="IPR041058">
    <property type="entry name" value="FucT_N"/>
</dbReference>
<evidence type="ECO:0000256" key="1">
    <source>
        <dbReference type="ARBA" id="ARBA00008919"/>
    </source>
</evidence>
<evidence type="ECO:0000313" key="7">
    <source>
        <dbReference type="Proteomes" id="UP000650081"/>
    </source>
</evidence>
<dbReference type="Pfam" id="PF00852">
    <property type="entry name" value="Glyco_transf_10"/>
    <property type="match status" value="1"/>
</dbReference>
<dbReference type="PANTHER" id="PTHR11929">
    <property type="entry name" value="ALPHA- 1,3 -FUCOSYLTRANSFERASE"/>
    <property type="match status" value="1"/>
</dbReference>
<dbReference type="SUPFAM" id="SSF53756">
    <property type="entry name" value="UDP-Glycosyltransferase/glycogen phosphorylase"/>
    <property type="match status" value="1"/>
</dbReference>
<name>A0A923TAV3_9BACT</name>
<dbReference type="Gene3D" id="3.40.50.11660">
    <property type="entry name" value="Glycosyl transferase family 10, C-terminal domain"/>
    <property type="match status" value="1"/>
</dbReference>
<sequence length="325" mass="36770">MKPRGRAIIRAAKQWTKDGLAVARGLQQAQRYGVGYYNFWDLGPVEHSWFYRFLQRPALAALARRRKVGFYSVFGRRRLIGWGRERRKVFFTGENLAHYPAYHDHALGEVELALGFEYLDHPHYLRFPLWMLDQFDPTADYPGLKSQLSVYERAGEDVSARPGFASLVARHDNNGIRGAIGDVAATLGPVNYPGAFRCNQEKGLAEGNAAKLAHLRNYRYNLCPENSNAAGYVTEKVFHAIAAGCIPVYWGADNVPEPEVLRQEAILFYDPARPLALREALEELERKPAALAAFARQPRFQPTAAGFLHQQYLALEKQLLRVLRG</sequence>
<comment type="similarity">
    <text evidence="1">Belongs to the glycosyltransferase 10 family.</text>
</comment>
<keyword evidence="3" id="KW-0808">Transferase</keyword>
<dbReference type="Proteomes" id="UP000650081">
    <property type="component" value="Unassembled WGS sequence"/>
</dbReference>
<keyword evidence="2" id="KW-0328">Glycosyltransferase</keyword>
<evidence type="ECO:0000256" key="2">
    <source>
        <dbReference type="ARBA" id="ARBA00022676"/>
    </source>
</evidence>
<gene>
    <name evidence="6" type="ORF">H9S92_20590</name>
</gene>
<reference evidence="6" key="1">
    <citation type="submission" date="2020-08" db="EMBL/GenBank/DDBJ databases">
        <title>Lewinella bacteria from marine environments.</title>
        <authorList>
            <person name="Zhong Y."/>
        </authorList>
    </citation>
    <scope>NUCLEOTIDE SEQUENCE</scope>
    <source>
        <strain evidence="6">KCTC 42187</strain>
    </source>
</reference>
<evidence type="ECO:0000259" key="4">
    <source>
        <dbReference type="Pfam" id="PF00852"/>
    </source>
</evidence>
<evidence type="ECO:0008006" key="8">
    <source>
        <dbReference type="Google" id="ProtNLM"/>
    </source>
</evidence>
<feature type="domain" description="Fucosyltransferase C-terminal" evidence="4">
    <location>
        <begin position="198"/>
        <end position="292"/>
    </location>
</feature>
<dbReference type="RefSeq" id="WP_187468590.1">
    <property type="nucleotide sequence ID" value="NZ_JACSIT010000153.1"/>
</dbReference>
<dbReference type="InterPro" id="IPR055270">
    <property type="entry name" value="Glyco_tran_10_C"/>
</dbReference>
<accession>A0A923TAV3</accession>
<dbReference type="Pfam" id="PF18025">
    <property type="entry name" value="FucT_N"/>
    <property type="match status" value="1"/>
</dbReference>
<comment type="caution">
    <text evidence="6">The sequence shown here is derived from an EMBL/GenBank/DDBJ whole genome shotgun (WGS) entry which is preliminary data.</text>
</comment>
<keyword evidence="7" id="KW-1185">Reference proteome</keyword>
<proteinExistence type="inferred from homology"/>
<dbReference type="InterPro" id="IPR001503">
    <property type="entry name" value="Glyco_trans_10"/>
</dbReference>
<evidence type="ECO:0000259" key="5">
    <source>
        <dbReference type="Pfam" id="PF18025"/>
    </source>
</evidence>
<dbReference type="GO" id="GO:0046920">
    <property type="term" value="F:alpha-(1-&gt;3)-fucosyltransferase activity"/>
    <property type="evidence" value="ECO:0007669"/>
    <property type="project" value="TreeGrafter"/>
</dbReference>
<dbReference type="EMBL" id="JACSIT010000153">
    <property type="protein sequence ID" value="MBC6996583.1"/>
    <property type="molecule type" value="Genomic_DNA"/>
</dbReference>
<organism evidence="6 7">
    <name type="scientific">Neolewinella lacunae</name>
    <dbReference type="NCBI Taxonomy" id="1517758"/>
    <lineage>
        <taxon>Bacteria</taxon>
        <taxon>Pseudomonadati</taxon>
        <taxon>Bacteroidota</taxon>
        <taxon>Saprospiria</taxon>
        <taxon>Saprospirales</taxon>
        <taxon>Lewinellaceae</taxon>
        <taxon>Neolewinella</taxon>
    </lineage>
</organism>
<dbReference type="GO" id="GO:0016020">
    <property type="term" value="C:membrane"/>
    <property type="evidence" value="ECO:0007669"/>
    <property type="project" value="InterPro"/>
</dbReference>
<evidence type="ECO:0000313" key="6">
    <source>
        <dbReference type="EMBL" id="MBC6996583.1"/>
    </source>
</evidence>
<feature type="domain" description="Alpha-(1,3)-fucosyltransferase FucT N-terminal" evidence="5">
    <location>
        <begin position="35"/>
        <end position="132"/>
    </location>
</feature>
<dbReference type="InterPro" id="IPR038577">
    <property type="entry name" value="GT10-like_C_sf"/>
</dbReference>
<dbReference type="AlphaFoldDB" id="A0A923TAV3"/>
<protein>
    <recommendedName>
        <fullName evidence="8">Alpha-(1,3)-fucosyltransferase FucT N-terminal domain-containing protein</fullName>
    </recommendedName>
</protein>